<keyword evidence="4" id="KW-1185">Reference proteome</keyword>
<dbReference type="GO" id="GO:0070492">
    <property type="term" value="F:oligosaccharide binding"/>
    <property type="evidence" value="ECO:0007669"/>
    <property type="project" value="TreeGrafter"/>
</dbReference>
<dbReference type="Gene3D" id="3.20.20.80">
    <property type="entry name" value="Glycosidases"/>
    <property type="match status" value="1"/>
</dbReference>
<dbReference type="SUPFAM" id="SSF51445">
    <property type="entry name" value="(Trans)glycosidases"/>
    <property type="match status" value="1"/>
</dbReference>
<feature type="signal peptide" evidence="2">
    <location>
        <begin position="1"/>
        <end position="22"/>
    </location>
</feature>
<dbReference type="Proteomes" id="UP001458880">
    <property type="component" value="Unassembled WGS sequence"/>
</dbReference>
<protein>
    <recommendedName>
        <fullName evidence="5">GH18 domain-containing protein</fullName>
    </recommendedName>
</protein>
<dbReference type="PANTHER" id="PTHR46066:SF2">
    <property type="entry name" value="CHITINASE DOMAIN-CONTAINING PROTEIN 1"/>
    <property type="match status" value="1"/>
</dbReference>
<proteinExistence type="inferred from homology"/>
<dbReference type="PANTHER" id="PTHR46066">
    <property type="entry name" value="CHITINASE DOMAIN-CONTAINING PROTEIN 1 FAMILY MEMBER"/>
    <property type="match status" value="1"/>
</dbReference>
<organism evidence="3 4">
    <name type="scientific">Popillia japonica</name>
    <name type="common">Japanese beetle</name>
    <dbReference type="NCBI Taxonomy" id="7064"/>
    <lineage>
        <taxon>Eukaryota</taxon>
        <taxon>Metazoa</taxon>
        <taxon>Ecdysozoa</taxon>
        <taxon>Arthropoda</taxon>
        <taxon>Hexapoda</taxon>
        <taxon>Insecta</taxon>
        <taxon>Pterygota</taxon>
        <taxon>Neoptera</taxon>
        <taxon>Endopterygota</taxon>
        <taxon>Coleoptera</taxon>
        <taxon>Polyphaga</taxon>
        <taxon>Scarabaeiformia</taxon>
        <taxon>Scarabaeidae</taxon>
        <taxon>Rutelinae</taxon>
        <taxon>Popillia</taxon>
    </lineage>
</organism>
<evidence type="ECO:0000256" key="2">
    <source>
        <dbReference type="SAM" id="SignalP"/>
    </source>
</evidence>
<dbReference type="InterPro" id="IPR029070">
    <property type="entry name" value="Chitinase_insertion_sf"/>
</dbReference>
<dbReference type="GO" id="GO:0012505">
    <property type="term" value="C:endomembrane system"/>
    <property type="evidence" value="ECO:0007669"/>
    <property type="project" value="TreeGrafter"/>
</dbReference>
<comment type="similarity">
    <text evidence="1">Belongs to the glycosyl hydrolase 18 family.</text>
</comment>
<keyword evidence="2" id="KW-0732">Signal</keyword>
<dbReference type="AlphaFoldDB" id="A0AAW1L4C2"/>
<evidence type="ECO:0000313" key="4">
    <source>
        <dbReference type="Proteomes" id="UP001458880"/>
    </source>
</evidence>
<gene>
    <name evidence="3" type="ORF">QE152_g19125</name>
</gene>
<comment type="caution">
    <text evidence="3">The sequence shown here is derived from an EMBL/GenBank/DDBJ whole genome shotgun (WGS) entry which is preliminary data.</text>
</comment>
<dbReference type="InterPro" id="IPR017853">
    <property type="entry name" value="GH"/>
</dbReference>
<evidence type="ECO:0000313" key="3">
    <source>
        <dbReference type="EMBL" id="KAK9727518.1"/>
    </source>
</evidence>
<reference evidence="3 4" key="1">
    <citation type="journal article" date="2024" name="BMC Genomics">
        <title>De novo assembly and annotation of Popillia japonica's genome with initial clues to its potential as an invasive pest.</title>
        <authorList>
            <person name="Cucini C."/>
            <person name="Boschi S."/>
            <person name="Funari R."/>
            <person name="Cardaioli E."/>
            <person name="Iannotti N."/>
            <person name="Marturano G."/>
            <person name="Paoli F."/>
            <person name="Bruttini M."/>
            <person name="Carapelli A."/>
            <person name="Frati F."/>
            <person name="Nardi F."/>
        </authorList>
    </citation>
    <scope>NUCLEOTIDE SEQUENCE [LARGE SCALE GENOMIC DNA]</scope>
    <source>
        <strain evidence="3">DMR45628</strain>
    </source>
</reference>
<dbReference type="Gene3D" id="3.10.50.10">
    <property type="match status" value="1"/>
</dbReference>
<evidence type="ECO:0000256" key="1">
    <source>
        <dbReference type="ARBA" id="ARBA00009336"/>
    </source>
</evidence>
<accession>A0AAW1L4C2</accession>
<dbReference type="EMBL" id="JASPKY010000178">
    <property type="protein sequence ID" value="KAK9727518.1"/>
    <property type="molecule type" value="Genomic_DNA"/>
</dbReference>
<sequence>MYLKLLFLICILYSLENGKTNTIEIQNSNAQNLTVFQRGLCDKKATKYDILSNHNSYYSHNNDSKVMKQILGFVEISDHNSYLEATHFVHKFAMLSPYKIEIRRAGSLSYEISGLGLVSLTKKWAQDLTKSRQDVVVLPLLRFPDWTISDIFSVMTSYAEITKLSTELLSACEKHNLDGLILDIWSGFYGRMPTSSIILLIQEISARLRLNFRRVLVLVPPMYANSEVISIGTFEMMADFANHIILDMYDYSSEWTSGPNSPPKRDIEEYVKYLTPDPLERRSAIIIGINFFGTLFTNSGKRKITKEEYLKFLENYENDDLEFDDKSLEHYFEITKNGEKMTIYYPTLFSIHSKVRLANKLGVGLAISTLGEGLRYFYDVL</sequence>
<feature type="chain" id="PRO_5043441412" description="GH18 domain-containing protein" evidence="2">
    <location>
        <begin position="23"/>
        <end position="381"/>
    </location>
</feature>
<name>A0AAW1L4C2_POPJA</name>
<evidence type="ECO:0008006" key="5">
    <source>
        <dbReference type="Google" id="ProtNLM"/>
    </source>
</evidence>